<dbReference type="PANTHER" id="PTHR10050">
    <property type="entry name" value="DOLICHYL-PHOSPHATE-MANNOSE--PROTEIN MANNOSYLTRANSFERASE"/>
    <property type="match status" value="1"/>
</dbReference>
<organism evidence="13 14">
    <name type="scientific">Phycicoccus elongatus Lp2</name>
    <dbReference type="NCBI Taxonomy" id="1193181"/>
    <lineage>
        <taxon>Bacteria</taxon>
        <taxon>Bacillati</taxon>
        <taxon>Actinomycetota</taxon>
        <taxon>Actinomycetes</taxon>
        <taxon>Micrococcales</taxon>
        <taxon>Intrasporangiaceae</taxon>
        <taxon>Phycicoccus</taxon>
    </lineage>
</organism>
<evidence type="ECO:0000256" key="7">
    <source>
        <dbReference type="ARBA" id="ARBA00022989"/>
    </source>
</evidence>
<evidence type="ECO:0000313" key="14">
    <source>
        <dbReference type="Proteomes" id="UP000013167"/>
    </source>
</evidence>
<keyword evidence="14" id="KW-1185">Reference proteome</keyword>
<feature type="transmembrane region" description="Helical" evidence="10">
    <location>
        <begin position="149"/>
        <end position="170"/>
    </location>
</feature>
<comment type="caution">
    <text evidence="13">The sequence shown here is derived from an EMBL/GenBank/DDBJ whole genome shotgun (WGS) entry which is preliminary data.</text>
</comment>
<evidence type="ECO:0000256" key="10">
    <source>
        <dbReference type="RuleBase" id="RU367007"/>
    </source>
</evidence>
<evidence type="ECO:0000256" key="2">
    <source>
        <dbReference type="ARBA" id="ARBA00004922"/>
    </source>
</evidence>
<evidence type="ECO:0000259" key="12">
    <source>
        <dbReference type="Pfam" id="PF16192"/>
    </source>
</evidence>
<dbReference type="Proteomes" id="UP000013167">
    <property type="component" value="Unassembled WGS sequence"/>
</dbReference>
<dbReference type="EC" id="2.4.1.-" evidence="10"/>
<keyword evidence="10" id="KW-1003">Cell membrane</keyword>
<dbReference type="GO" id="GO:0004169">
    <property type="term" value="F:dolichyl-phosphate-mannose-protein mannosyltransferase activity"/>
    <property type="evidence" value="ECO:0007669"/>
    <property type="project" value="UniProtKB-UniRule"/>
</dbReference>
<feature type="transmembrane region" description="Helical" evidence="10">
    <location>
        <begin position="125"/>
        <end position="142"/>
    </location>
</feature>
<keyword evidence="7 10" id="KW-1133">Transmembrane helix</keyword>
<reference evidence="13 14" key="1">
    <citation type="journal article" date="2013" name="ISME J.">
        <title>A metabolic model for members of the genus Tetrasphaera involved in enhanced biological phosphorus removal.</title>
        <authorList>
            <person name="Kristiansen R."/>
            <person name="Nguyen H.T.T."/>
            <person name="Saunders A.M."/>
            <person name="Nielsen J.L."/>
            <person name="Wimmer R."/>
            <person name="Le V.Q."/>
            <person name="McIlroy S.J."/>
            <person name="Petrovski S."/>
            <person name="Seviour R.J."/>
            <person name="Calteau A."/>
            <person name="Nielsen K.L."/>
            <person name="Nielsen P.H."/>
        </authorList>
    </citation>
    <scope>NUCLEOTIDE SEQUENCE [LARGE SCALE GENOMIC DNA]</scope>
    <source>
        <strain evidence="13 14">Lp2</strain>
    </source>
</reference>
<comment type="subcellular location">
    <subcellularLocation>
        <location evidence="10">Cell membrane</location>
    </subcellularLocation>
    <subcellularLocation>
        <location evidence="1">Endomembrane system</location>
        <topology evidence="1">Multi-pass membrane protein</topology>
    </subcellularLocation>
</comment>
<dbReference type="HOGENOM" id="CLU_021079_0_0_11"/>
<protein>
    <recommendedName>
        <fullName evidence="9 10">Polyprenol-phosphate-mannose--protein mannosyltransferase</fullName>
        <ecNumber evidence="10">2.4.1.-</ecNumber>
    </recommendedName>
</protein>
<keyword evidence="8 10" id="KW-0472">Membrane</keyword>
<accession>N0E5T1</accession>
<evidence type="ECO:0000256" key="9">
    <source>
        <dbReference type="ARBA" id="ARBA00093617"/>
    </source>
</evidence>
<feature type="transmembrane region" description="Helical" evidence="10">
    <location>
        <begin position="398"/>
        <end position="416"/>
    </location>
</feature>
<feature type="transmembrane region" description="Helical" evidence="10">
    <location>
        <begin position="422"/>
        <end position="439"/>
    </location>
</feature>
<evidence type="ECO:0000256" key="6">
    <source>
        <dbReference type="ARBA" id="ARBA00022692"/>
    </source>
</evidence>
<feature type="transmembrane region" description="Helical" evidence="10">
    <location>
        <begin position="244"/>
        <end position="262"/>
    </location>
</feature>
<keyword evidence="4 10" id="KW-0328">Glycosyltransferase</keyword>
<feature type="transmembrane region" description="Helical" evidence="10">
    <location>
        <begin position="282"/>
        <end position="306"/>
    </location>
</feature>
<dbReference type="GO" id="GO:0005886">
    <property type="term" value="C:plasma membrane"/>
    <property type="evidence" value="ECO:0007669"/>
    <property type="project" value="UniProtKB-SubCell"/>
</dbReference>
<keyword evidence="5 10" id="KW-0808">Transferase</keyword>
<feature type="domain" description="Protein O-mannosyl-transferase C-terminal four TM" evidence="12">
    <location>
        <begin position="332"/>
        <end position="525"/>
    </location>
</feature>
<feature type="transmembrane region" description="Helical" evidence="10">
    <location>
        <begin position="488"/>
        <end position="511"/>
    </location>
</feature>
<keyword evidence="6 10" id="KW-0812">Transmembrane</keyword>
<dbReference type="Pfam" id="PF02366">
    <property type="entry name" value="PMT"/>
    <property type="match status" value="1"/>
</dbReference>
<feature type="transmembrane region" description="Helical" evidence="10">
    <location>
        <begin position="176"/>
        <end position="195"/>
    </location>
</feature>
<dbReference type="InterPro" id="IPR003342">
    <property type="entry name" value="ArnT-like_N"/>
</dbReference>
<evidence type="ECO:0000256" key="8">
    <source>
        <dbReference type="ARBA" id="ARBA00023136"/>
    </source>
</evidence>
<sequence>MAAVTREEELRELLLGDRPSLSPRARLWGWLGPLTLTVLGGLLRFWHLDRPAKLVFDETYYVKEGWSLIRFGTEMQLKPGVTDAMWNSGTTDVHNPTLGNIVVHPPVGKWVIGAGEWLFGADSPFGWRFSVALLGTLSILMVGRIALRLFGSVTLATIASLLIAFEGLHFTMSRTSLLDMPLMFFALAGFGALLIDRDRSRAVLARKVGALPRGEWPRWGPWLGARPWRWVAGLMLALATSTKWSGLLFVACFGLMTVWWDLGARRTAGVRHWLAAGLLKDGPYAAVQLVVVTAVVYPLTWLGWFLNPHAYLRGWAAANPGQGVQWLPEWARSFVHYHHDMWAFNTTLTKPHSYQSNPWGWLVQARPTSFFYEGPKKGELGCAVDQCSQAVHTIGTISLWWAGLVALFVVLHQWLARRDWRAGAIAAGVVAGYGIWFYWQKRTIFAFYEITFEPFIVLAVVLVIGLLLRPALLPECPPNERQLRVVGIAAYLVVHVVLFTYFYPIHAAEVIPYKEWYLRMWFPSWI</sequence>
<dbReference type="PANTHER" id="PTHR10050:SF46">
    <property type="entry name" value="PROTEIN O-MANNOSYL-TRANSFERASE 2"/>
    <property type="match status" value="1"/>
</dbReference>
<dbReference type="InterPro" id="IPR027005">
    <property type="entry name" value="PMT-like"/>
</dbReference>
<name>N0E5T1_9MICO</name>
<evidence type="ECO:0000256" key="3">
    <source>
        <dbReference type="ARBA" id="ARBA00007222"/>
    </source>
</evidence>
<gene>
    <name evidence="13" type="ORF">BN10_630018</name>
</gene>
<proteinExistence type="inferred from homology"/>
<evidence type="ECO:0000259" key="11">
    <source>
        <dbReference type="Pfam" id="PF02366"/>
    </source>
</evidence>
<comment type="similarity">
    <text evidence="3 10">Belongs to the glycosyltransferase 39 family.</text>
</comment>
<feature type="transmembrane region" description="Helical" evidence="10">
    <location>
        <begin position="27"/>
        <end position="46"/>
    </location>
</feature>
<dbReference type="GO" id="GO:0012505">
    <property type="term" value="C:endomembrane system"/>
    <property type="evidence" value="ECO:0007669"/>
    <property type="project" value="UniProtKB-SubCell"/>
</dbReference>
<evidence type="ECO:0000313" key="13">
    <source>
        <dbReference type="EMBL" id="CCH70664.1"/>
    </source>
</evidence>
<evidence type="ECO:0000256" key="5">
    <source>
        <dbReference type="ARBA" id="ARBA00022679"/>
    </source>
</evidence>
<feature type="domain" description="ArnT-like N-terminal" evidence="11">
    <location>
        <begin position="35"/>
        <end position="259"/>
    </location>
</feature>
<evidence type="ECO:0000256" key="4">
    <source>
        <dbReference type="ARBA" id="ARBA00022676"/>
    </source>
</evidence>
<evidence type="ECO:0000256" key="1">
    <source>
        <dbReference type="ARBA" id="ARBA00004127"/>
    </source>
</evidence>
<dbReference type="InterPro" id="IPR032421">
    <property type="entry name" value="PMT_4TMC"/>
</dbReference>
<comment type="function">
    <text evidence="10">Protein O-mannosyltransferase that catalyzes the transfer of a single mannose residue from a polyprenol phospho-mannosyl lipidic donor to the hydroxyl group of selected serine and threonine residues in acceptor proteins.</text>
</comment>
<dbReference type="Pfam" id="PF16192">
    <property type="entry name" value="PMT_4TMC"/>
    <property type="match status" value="1"/>
</dbReference>
<feature type="transmembrane region" description="Helical" evidence="10">
    <location>
        <begin position="446"/>
        <end position="468"/>
    </location>
</feature>
<dbReference type="STRING" id="1193181.BN10_630018"/>
<dbReference type="EMBL" id="CAIZ01000134">
    <property type="protein sequence ID" value="CCH70664.1"/>
    <property type="molecule type" value="Genomic_DNA"/>
</dbReference>
<dbReference type="eggNOG" id="COG4346">
    <property type="taxonomic scope" value="Bacteria"/>
</dbReference>
<dbReference type="AlphaFoldDB" id="N0E5T1"/>
<comment type="pathway">
    <text evidence="2 10">Protein modification; protein glycosylation.</text>
</comment>
<dbReference type="UniPathway" id="UPA00378"/>